<keyword evidence="3 8" id="KW-0812">Transmembrane</keyword>
<dbReference type="GO" id="GO:0042277">
    <property type="term" value="F:peptide binding"/>
    <property type="evidence" value="ECO:0007669"/>
    <property type="project" value="TreeGrafter"/>
</dbReference>
<evidence type="ECO:0000256" key="6">
    <source>
        <dbReference type="ARBA" id="ARBA00023170"/>
    </source>
</evidence>
<evidence type="ECO:0000313" key="10">
    <source>
        <dbReference type="EMBL" id="ANO39913.1"/>
    </source>
</evidence>
<evidence type="ECO:0000256" key="4">
    <source>
        <dbReference type="ARBA" id="ARBA00022989"/>
    </source>
</evidence>
<dbReference type="PANTHER" id="PTHR24241">
    <property type="entry name" value="NEUROPEPTIDE RECEPTOR-RELATED G-PROTEIN COUPLED RECEPTOR"/>
    <property type="match status" value="1"/>
</dbReference>
<dbReference type="InterPro" id="IPR017452">
    <property type="entry name" value="GPCR_Rhodpsn_7TM"/>
</dbReference>
<feature type="transmembrane region" description="Helical" evidence="8">
    <location>
        <begin position="157"/>
        <end position="177"/>
    </location>
</feature>
<keyword evidence="5 8" id="KW-0472">Membrane</keyword>
<dbReference type="PRINTS" id="PR00237">
    <property type="entry name" value="GPCRRHODOPSN"/>
</dbReference>
<reference evidence="10" key="1">
    <citation type="journal article" date="2016" name="Sci. Rep.">
        <title>Urbilaterian origin of paralogous GnRH and corazonin neuropeptide signalling pathways.</title>
        <authorList>
            <person name="Tian S."/>
            <person name="Zandawala M."/>
            <person name="Beets I."/>
            <person name="Baytemur E."/>
            <person name="Slade S.E."/>
            <person name="Scrivens J.H."/>
            <person name="Elphick M.R."/>
        </authorList>
    </citation>
    <scope>NUCLEOTIDE SEQUENCE</scope>
    <source>
        <tissue evidence="10">Radial nerve</tissue>
    </source>
</reference>
<keyword evidence="4 8" id="KW-1133">Transmembrane helix</keyword>
<evidence type="ECO:0000256" key="1">
    <source>
        <dbReference type="ARBA" id="ARBA00004651"/>
    </source>
</evidence>
<evidence type="ECO:0000256" key="2">
    <source>
        <dbReference type="ARBA" id="ARBA00022475"/>
    </source>
</evidence>
<feature type="transmembrane region" description="Helical" evidence="8">
    <location>
        <begin position="298"/>
        <end position="321"/>
    </location>
</feature>
<organism evidence="10">
    <name type="scientific">Asterias rubens</name>
    <name type="common">Common European starfish</name>
    <name type="synonym">Asterias vulgaris</name>
    <dbReference type="NCBI Taxonomy" id="7604"/>
    <lineage>
        <taxon>Eukaryota</taxon>
        <taxon>Metazoa</taxon>
        <taxon>Echinodermata</taxon>
        <taxon>Eleutherozoa</taxon>
        <taxon>Asterozoa</taxon>
        <taxon>Asteroidea</taxon>
        <taxon>Forcipulatacea</taxon>
        <taxon>Forcipulatida</taxon>
        <taxon>Asteriidae</taxon>
        <taxon>Asterias</taxon>
    </lineage>
</organism>
<comment type="subcellular location">
    <subcellularLocation>
        <location evidence="1">Cell membrane</location>
        <topology evidence="1">Multi-pass membrane protein</topology>
    </subcellularLocation>
</comment>
<dbReference type="GO" id="GO:0032870">
    <property type="term" value="P:cellular response to hormone stimulus"/>
    <property type="evidence" value="ECO:0007669"/>
    <property type="project" value="TreeGrafter"/>
</dbReference>
<name>A0A1B0YGT7_ASTRU</name>
<dbReference type="SUPFAM" id="SSF81321">
    <property type="entry name" value="Family A G protein-coupled receptor-like"/>
    <property type="match status" value="1"/>
</dbReference>
<accession>A0A1B0YGT7</accession>
<evidence type="ECO:0000256" key="3">
    <source>
        <dbReference type="ARBA" id="ARBA00022692"/>
    </source>
</evidence>
<dbReference type="PROSITE" id="PS50262">
    <property type="entry name" value="G_PROTEIN_RECEP_F1_2"/>
    <property type="match status" value="1"/>
</dbReference>
<feature type="compositionally biased region" description="Low complexity" evidence="7">
    <location>
        <begin position="364"/>
        <end position="379"/>
    </location>
</feature>
<protein>
    <submittedName>
        <fullName evidence="10">Corazonin-type receptor</fullName>
    </submittedName>
</protein>
<evidence type="ECO:0000256" key="8">
    <source>
        <dbReference type="SAM" id="Phobius"/>
    </source>
</evidence>
<feature type="transmembrane region" description="Helical" evidence="8">
    <location>
        <begin position="43"/>
        <end position="63"/>
    </location>
</feature>
<dbReference type="GO" id="GO:0004930">
    <property type="term" value="F:G protein-coupled receptor activity"/>
    <property type="evidence" value="ECO:0007669"/>
    <property type="project" value="InterPro"/>
</dbReference>
<keyword evidence="2" id="KW-1003">Cell membrane</keyword>
<dbReference type="PANTHER" id="PTHR24241:SF59">
    <property type="entry name" value="ADIPOKINETIC HORMONE RECEPTOR, ISOFORM C"/>
    <property type="match status" value="1"/>
</dbReference>
<evidence type="ECO:0000256" key="5">
    <source>
        <dbReference type="ARBA" id="ARBA00023136"/>
    </source>
</evidence>
<evidence type="ECO:0000259" key="9">
    <source>
        <dbReference type="PROSITE" id="PS50262"/>
    </source>
</evidence>
<dbReference type="Pfam" id="PF00001">
    <property type="entry name" value="7tm_1"/>
    <property type="match status" value="1"/>
</dbReference>
<feature type="transmembrane region" description="Helical" evidence="8">
    <location>
        <begin position="204"/>
        <end position="231"/>
    </location>
</feature>
<dbReference type="InterPro" id="IPR000276">
    <property type="entry name" value="GPCR_Rhodpsn"/>
</dbReference>
<dbReference type="EMBL" id="KU888681">
    <property type="protein sequence ID" value="ANO39913.1"/>
    <property type="molecule type" value="mRNA"/>
</dbReference>
<feature type="transmembrane region" description="Helical" evidence="8">
    <location>
        <begin position="75"/>
        <end position="98"/>
    </location>
</feature>
<dbReference type="AlphaFoldDB" id="A0A1B0YGT7"/>
<keyword evidence="6 10" id="KW-0675">Receptor</keyword>
<dbReference type="GO" id="GO:0005886">
    <property type="term" value="C:plasma membrane"/>
    <property type="evidence" value="ECO:0007669"/>
    <property type="project" value="UniProtKB-SubCell"/>
</dbReference>
<proteinExistence type="evidence at transcript level"/>
<evidence type="ECO:0000256" key="7">
    <source>
        <dbReference type="SAM" id="MobiDB-lite"/>
    </source>
</evidence>
<dbReference type="Gene3D" id="1.20.1070.10">
    <property type="entry name" value="Rhodopsin 7-helix transmembrane proteins"/>
    <property type="match status" value="1"/>
</dbReference>
<feature type="transmembrane region" description="Helical" evidence="8">
    <location>
        <begin position="268"/>
        <end position="292"/>
    </location>
</feature>
<dbReference type="OrthoDB" id="6022667at2759"/>
<feature type="transmembrane region" description="Helical" evidence="8">
    <location>
        <begin position="118"/>
        <end position="136"/>
    </location>
</feature>
<feature type="region of interest" description="Disordered" evidence="7">
    <location>
        <begin position="363"/>
        <end position="400"/>
    </location>
</feature>
<feature type="domain" description="G-protein coupled receptors family 1 profile" evidence="9">
    <location>
        <begin position="56"/>
        <end position="321"/>
    </location>
</feature>
<sequence>MSVQYTSDESEFALCDLLSSATECDENTTIALPEFTPFTAFKVGVLALMIVFSTVGNCIAIAVTCKIRGRRKSTVTTLILNLAVSDLIVTYCHMLVHMIWYSTDAWLGGEALCKIAKFFSNFGLFASSFITVDVGLDRCLAVLRPLGHRQRPFHIKMMIITSYMVAFLFSIPQLIVFRLEHWPFDPEIDFWQCVTNVGIPNVYIAVYTTLVVLAQFVAPLGIMMVAYGLIFMKVRQKIVMKETSENLSEMRQARSKLFLRAQRRTVRMAVAIFIVFAINWLPYAIFGLWYVWFPGQTYNMYVFEVAFMFGLSNSCFNPLIYGACNVRYCHKICACFGIRSKPGMDTSHSDRSNKTTMYSVRWQSSKGGNNTHKNNNKDNSWTKGTAAVPPERQQMITTTT</sequence>